<dbReference type="Proteomes" id="UP000002791">
    <property type="component" value="Chromosome"/>
</dbReference>
<dbReference type="EMBL" id="CM001440">
    <property type="protein sequence ID" value="EHR59916.1"/>
    <property type="molecule type" value="Genomic_DNA"/>
</dbReference>
<dbReference type="AlphaFoldDB" id="H5XMG7"/>
<sequence>MGKGPVKDPGRGCKGAEVPQDGYDTDLNHRERATLQAVAQGDAEIATGCGTNLFVDGLACADQATAHRLVQAGLIGPAYAGEPGQRVPAVLTEAGERALENTPALAGR</sequence>
<protein>
    <submittedName>
        <fullName evidence="2">Uncharacterized protein</fullName>
    </submittedName>
</protein>
<dbReference type="STRING" id="882082.SaccyDRAFT_1003"/>
<feature type="compositionally biased region" description="Basic and acidic residues" evidence="1">
    <location>
        <begin position="1"/>
        <end position="11"/>
    </location>
</feature>
<dbReference type="RefSeq" id="WP_005454153.1">
    <property type="nucleotide sequence ID" value="NZ_CM001440.1"/>
</dbReference>
<feature type="region of interest" description="Disordered" evidence="1">
    <location>
        <begin position="1"/>
        <end position="25"/>
    </location>
</feature>
<dbReference type="eggNOG" id="ENOG50331DW">
    <property type="taxonomic scope" value="Bacteria"/>
</dbReference>
<accession>H5XMG7</accession>
<dbReference type="HOGENOM" id="CLU_182305_0_0_11"/>
<evidence type="ECO:0000313" key="3">
    <source>
        <dbReference type="Proteomes" id="UP000002791"/>
    </source>
</evidence>
<keyword evidence="3" id="KW-1185">Reference proteome</keyword>
<organism evidence="2 3">
    <name type="scientific">Saccharomonospora cyanea NA-134</name>
    <dbReference type="NCBI Taxonomy" id="882082"/>
    <lineage>
        <taxon>Bacteria</taxon>
        <taxon>Bacillati</taxon>
        <taxon>Actinomycetota</taxon>
        <taxon>Actinomycetes</taxon>
        <taxon>Pseudonocardiales</taxon>
        <taxon>Pseudonocardiaceae</taxon>
        <taxon>Saccharomonospora</taxon>
    </lineage>
</organism>
<reference evidence="2 3" key="1">
    <citation type="submission" date="2011-11" db="EMBL/GenBank/DDBJ databases">
        <title>The Noncontiguous Finished sequence of Saccharomonospora cyanea NA-134.</title>
        <authorList>
            <consortium name="US DOE Joint Genome Institute"/>
            <person name="Lucas S."/>
            <person name="Han J."/>
            <person name="Lapidus A."/>
            <person name="Cheng J.-F."/>
            <person name="Goodwin L."/>
            <person name="Pitluck S."/>
            <person name="Peters L."/>
            <person name="Ovchinnikova G."/>
            <person name="Lu M."/>
            <person name="Detter J.C."/>
            <person name="Han C."/>
            <person name="Tapia R."/>
            <person name="Land M."/>
            <person name="Hauser L."/>
            <person name="Kyrpides N."/>
            <person name="Ivanova N."/>
            <person name="Pagani I."/>
            <person name="Brambilla E.-M."/>
            <person name="Klenk H.-P."/>
            <person name="Woyke T."/>
        </authorList>
    </citation>
    <scope>NUCLEOTIDE SEQUENCE [LARGE SCALE GENOMIC DNA]</scope>
    <source>
        <strain evidence="2 3">NA-134</strain>
    </source>
</reference>
<name>H5XMG7_9PSEU</name>
<evidence type="ECO:0000256" key="1">
    <source>
        <dbReference type="SAM" id="MobiDB-lite"/>
    </source>
</evidence>
<gene>
    <name evidence="2" type="ORF">SaccyDRAFT_1003</name>
</gene>
<proteinExistence type="predicted"/>
<evidence type="ECO:0000313" key="2">
    <source>
        <dbReference type="EMBL" id="EHR59916.1"/>
    </source>
</evidence>